<name>A0A6N9H6H8_9MICO</name>
<organism evidence="1 2">
    <name type="scientific">Brevibacterium rongguiense</name>
    <dbReference type="NCBI Taxonomy" id="2695267"/>
    <lineage>
        <taxon>Bacteria</taxon>
        <taxon>Bacillati</taxon>
        <taxon>Actinomycetota</taxon>
        <taxon>Actinomycetes</taxon>
        <taxon>Micrococcales</taxon>
        <taxon>Brevibacteriaceae</taxon>
        <taxon>Brevibacterium</taxon>
    </lineage>
</organism>
<dbReference type="Gene3D" id="3.40.50.300">
    <property type="entry name" value="P-loop containing nucleotide triphosphate hydrolases"/>
    <property type="match status" value="1"/>
</dbReference>
<keyword evidence="1" id="KW-0418">Kinase</keyword>
<dbReference type="SUPFAM" id="SSF52540">
    <property type="entry name" value="P-loop containing nucleoside triphosphate hydrolases"/>
    <property type="match status" value="1"/>
</dbReference>
<comment type="caution">
    <text evidence="1">The sequence shown here is derived from an EMBL/GenBank/DDBJ whole genome shotgun (WGS) entry which is preliminary data.</text>
</comment>
<dbReference type="RefSeq" id="WP_160953149.1">
    <property type="nucleotide sequence ID" value="NZ_WWEQ01000023.1"/>
</dbReference>
<evidence type="ECO:0000313" key="1">
    <source>
        <dbReference type="EMBL" id="MYM19717.1"/>
    </source>
</evidence>
<keyword evidence="2" id="KW-1185">Reference proteome</keyword>
<evidence type="ECO:0000313" key="2">
    <source>
        <dbReference type="Proteomes" id="UP000469215"/>
    </source>
</evidence>
<dbReference type="GO" id="GO:0016301">
    <property type="term" value="F:kinase activity"/>
    <property type="evidence" value="ECO:0007669"/>
    <property type="project" value="UniProtKB-KW"/>
</dbReference>
<accession>A0A6N9H6H8</accession>
<dbReference type="InterPro" id="IPR027417">
    <property type="entry name" value="P-loop_NTPase"/>
</dbReference>
<sequence>MERLLERLRAVHPERRALVALDGVDGVGKSHLAAELVLRAQRTGGRPVVNVGIDGFHVPRAQRAAAGLGPEGAYRGSYDYAAFRACVVEPLHRGEPITPEVWDVDADAPVTLRTVEVPPGALVVVDGIFLQRPELRAVWDAAVWVDAPFEVTVPRGAVRYPEPHDPDPEAPSNHRYVGGQRLYLAEARPRERADWLLDNTDLEHPVLR</sequence>
<protein>
    <submittedName>
        <fullName evidence="1">Uridine kinase</fullName>
    </submittedName>
</protein>
<proteinExistence type="predicted"/>
<gene>
    <name evidence="1" type="ORF">GSY69_06970</name>
</gene>
<dbReference type="EMBL" id="WWEQ01000023">
    <property type="protein sequence ID" value="MYM19717.1"/>
    <property type="molecule type" value="Genomic_DNA"/>
</dbReference>
<keyword evidence="1" id="KW-0808">Transferase</keyword>
<dbReference type="AlphaFoldDB" id="A0A6N9H6H8"/>
<reference evidence="1 2" key="1">
    <citation type="submission" date="2020-01" db="EMBL/GenBank/DDBJ databases">
        <authorList>
            <person name="Deng T."/>
        </authorList>
    </citation>
    <scope>NUCLEOTIDE SEQUENCE [LARGE SCALE GENOMIC DNA]</scope>
    <source>
        <strain evidence="1 2">5221</strain>
    </source>
</reference>
<dbReference type="Proteomes" id="UP000469215">
    <property type="component" value="Unassembled WGS sequence"/>
</dbReference>